<dbReference type="CDD" id="cd02064">
    <property type="entry name" value="FAD_synthetase_N"/>
    <property type="match status" value="1"/>
</dbReference>
<evidence type="ECO:0000259" key="16">
    <source>
        <dbReference type="SMART" id="SM00904"/>
    </source>
</evidence>
<dbReference type="NCBIfam" id="NF004162">
    <property type="entry name" value="PRK05627.1-5"/>
    <property type="match status" value="1"/>
</dbReference>
<evidence type="ECO:0000256" key="15">
    <source>
        <dbReference type="ARBA" id="ARBA00023268"/>
    </source>
</evidence>
<evidence type="ECO:0000256" key="14">
    <source>
        <dbReference type="ARBA" id="ARBA00022840"/>
    </source>
</evidence>
<dbReference type="Pfam" id="PF01687">
    <property type="entry name" value="Flavokinase"/>
    <property type="match status" value="1"/>
</dbReference>
<protein>
    <recommendedName>
        <fullName evidence="6">Bifunctional riboflavin kinase/FMN adenylyltransferase</fullName>
        <ecNumber evidence="4">2.7.1.26</ecNumber>
        <ecNumber evidence="5">2.7.7.2</ecNumber>
    </recommendedName>
</protein>
<keyword evidence="14" id="KW-0067">ATP-binding</keyword>
<evidence type="ECO:0000256" key="10">
    <source>
        <dbReference type="ARBA" id="ARBA00022695"/>
    </source>
</evidence>
<dbReference type="Pfam" id="PF06574">
    <property type="entry name" value="FAD_syn"/>
    <property type="match status" value="1"/>
</dbReference>
<comment type="similarity">
    <text evidence="3">Belongs to the RibF family.</text>
</comment>
<dbReference type="InterPro" id="IPR023465">
    <property type="entry name" value="Riboflavin_kinase_dom_sf"/>
</dbReference>
<dbReference type="SUPFAM" id="SSF82114">
    <property type="entry name" value="Riboflavin kinase-like"/>
    <property type="match status" value="1"/>
</dbReference>
<organism evidence="17">
    <name type="scientific">hydrothermal vent metagenome</name>
    <dbReference type="NCBI Taxonomy" id="652676"/>
    <lineage>
        <taxon>unclassified sequences</taxon>
        <taxon>metagenomes</taxon>
        <taxon>ecological metagenomes</taxon>
    </lineage>
</organism>
<dbReference type="NCBIfam" id="TIGR00083">
    <property type="entry name" value="ribF"/>
    <property type="match status" value="1"/>
</dbReference>
<dbReference type="GO" id="GO:0006747">
    <property type="term" value="P:FAD biosynthetic process"/>
    <property type="evidence" value="ECO:0007669"/>
    <property type="project" value="UniProtKB-UniPathway"/>
</dbReference>
<dbReference type="PANTHER" id="PTHR22749">
    <property type="entry name" value="RIBOFLAVIN KINASE/FMN ADENYLYLTRANSFERASE"/>
    <property type="match status" value="1"/>
</dbReference>
<dbReference type="InterPro" id="IPR015864">
    <property type="entry name" value="FAD_synthase"/>
</dbReference>
<evidence type="ECO:0000256" key="8">
    <source>
        <dbReference type="ARBA" id="ARBA00022643"/>
    </source>
</evidence>
<dbReference type="InterPro" id="IPR023468">
    <property type="entry name" value="Riboflavin_kinase"/>
</dbReference>
<evidence type="ECO:0000256" key="6">
    <source>
        <dbReference type="ARBA" id="ARBA00018483"/>
    </source>
</evidence>
<dbReference type="SUPFAM" id="SSF52374">
    <property type="entry name" value="Nucleotidylyl transferase"/>
    <property type="match status" value="1"/>
</dbReference>
<dbReference type="InterPro" id="IPR014729">
    <property type="entry name" value="Rossmann-like_a/b/a_fold"/>
</dbReference>
<dbReference type="FunFam" id="3.40.50.620:FF:000021">
    <property type="entry name" value="Riboflavin biosynthesis protein"/>
    <property type="match status" value="1"/>
</dbReference>
<evidence type="ECO:0000256" key="12">
    <source>
        <dbReference type="ARBA" id="ARBA00022777"/>
    </source>
</evidence>
<dbReference type="Gene3D" id="3.40.50.620">
    <property type="entry name" value="HUPs"/>
    <property type="match status" value="1"/>
</dbReference>
<keyword evidence="8" id="KW-0288">FMN</keyword>
<dbReference type="EMBL" id="UOGA01000141">
    <property type="protein sequence ID" value="VAX18916.1"/>
    <property type="molecule type" value="Genomic_DNA"/>
</dbReference>
<evidence type="ECO:0000256" key="2">
    <source>
        <dbReference type="ARBA" id="ARBA00005201"/>
    </source>
</evidence>
<dbReference type="Gene3D" id="2.40.30.30">
    <property type="entry name" value="Riboflavin kinase-like"/>
    <property type="match status" value="1"/>
</dbReference>
<evidence type="ECO:0000256" key="3">
    <source>
        <dbReference type="ARBA" id="ARBA00010214"/>
    </source>
</evidence>
<reference evidence="17" key="1">
    <citation type="submission" date="2018-06" db="EMBL/GenBank/DDBJ databases">
        <authorList>
            <person name="Zhirakovskaya E."/>
        </authorList>
    </citation>
    <scope>NUCLEOTIDE SEQUENCE</scope>
</reference>
<accession>A0A3B1BKV1</accession>
<comment type="pathway">
    <text evidence="1">Cofactor biosynthesis; FAD biosynthesis; FAD from FMN: step 1/1.</text>
</comment>
<evidence type="ECO:0000256" key="11">
    <source>
        <dbReference type="ARBA" id="ARBA00022741"/>
    </source>
</evidence>
<proteinExistence type="inferred from homology"/>
<name>A0A3B1BKV1_9ZZZZ</name>
<dbReference type="AlphaFoldDB" id="A0A3B1BKV1"/>
<dbReference type="UniPathway" id="UPA00277">
    <property type="reaction ID" value="UER00407"/>
</dbReference>
<keyword evidence="10 17" id="KW-0548">Nucleotidyltransferase</keyword>
<keyword evidence="13" id="KW-0274">FAD</keyword>
<keyword evidence="12 17" id="KW-0418">Kinase</keyword>
<evidence type="ECO:0000256" key="7">
    <source>
        <dbReference type="ARBA" id="ARBA00022630"/>
    </source>
</evidence>
<keyword evidence="7" id="KW-0285">Flavoprotein</keyword>
<evidence type="ECO:0000256" key="1">
    <source>
        <dbReference type="ARBA" id="ARBA00004726"/>
    </source>
</evidence>
<evidence type="ECO:0000256" key="5">
    <source>
        <dbReference type="ARBA" id="ARBA00012393"/>
    </source>
</evidence>
<dbReference type="UniPathway" id="UPA00276">
    <property type="reaction ID" value="UER00406"/>
</dbReference>
<dbReference type="GO" id="GO:0009398">
    <property type="term" value="P:FMN biosynthetic process"/>
    <property type="evidence" value="ECO:0007669"/>
    <property type="project" value="UniProtKB-UniPathway"/>
</dbReference>
<dbReference type="EC" id="2.7.1.26" evidence="4"/>
<dbReference type="SMART" id="SM00904">
    <property type="entry name" value="Flavokinase"/>
    <property type="match status" value="1"/>
</dbReference>
<evidence type="ECO:0000313" key="17">
    <source>
        <dbReference type="EMBL" id="VAX18916.1"/>
    </source>
</evidence>
<dbReference type="PANTHER" id="PTHR22749:SF6">
    <property type="entry name" value="RIBOFLAVIN KINASE"/>
    <property type="match status" value="1"/>
</dbReference>
<gene>
    <name evidence="17" type="ORF">MNBD_NITROSPINAE04-1117</name>
</gene>
<evidence type="ECO:0000256" key="13">
    <source>
        <dbReference type="ARBA" id="ARBA00022827"/>
    </source>
</evidence>
<dbReference type="PIRSF" id="PIRSF004491">
    <property type="entry name" value="FAD_Synth"/>
    <property type="match status" value="1"/>
</dbReference>
<keyword evidence="11" id="KW-0547">Nucleotide-binding</keyword>
<dbReference type="GO" id="GO:0003919">
    <property type="term" value="F:FMN adenylyltransferase activity"/>
    <property type="evidence" value="ECO:0007669"/>
    <property type="project" value="UniProtKB-EC"/>
</dbReference>
<evidence type="ECO:0000256" key="9">
    <source>
        <dbReference type="ARBA" id="ARBA00022679"/>
    </source>
</evidence>
<dbReference type="GO" id="GO:0005524">
    <property type="term" value="F:ATP binding"/>
    <property type="evidence" value="ECO:0007669"/>
    <property type="project" value="UniProtKB-KW"/>
</dbReference>
<dbReference type="GO" id="GO:0009231">
    <property type="term" value="P:riboflavin biosynthetic process"/>
    <property type="evidence" value="ECO:0007669"/>
    <property type="project" value="InterPro"/>
</dbReference>
<dbReference type="InterPro" id="IPR002606">
    <property type="entry name" value="Riboflavin_kinase_bac"/>
</dbReference>
<keyword evidence="15" id="KW-0511">Multifunctional enzyme</keyword>
<evidence type="ECO:0000256" key="4">
    <source>
        <dbReference type="ARBA" id="ARBA00012105"/>
    </source>
</evidence>
<dbReference type="InterPro" id="IPR015865">
    <property type="entry name" value="Riboflavin_kinase_bac/euk"/>
</dbReference>
<dbReference type="EC" id="2.7.7.2" evidence="5"/>
<sequence length="321" mass="36140">MKIVRGLRNLTEKPVKPVITLGNFDGVHVGHKEIFLKVIEHAKNIGGTSVVYTFDPHPLKILAPERNLTLLTTFKKKMELIAACGIDMTICADFTREFARMHPRDFAKKLKGGLDMDVVYVGHDYSFGRGKSGTIDYLKKMGAELGFDVEVVDAVNVDGERVSSSAIRSLLVDGNIRKATRFLGRYYSIAGKVVSGYHRGKTIGFPTANLDTPYELIPAIGVYAVFARVSHGKWHRGVVNIGYNPTFNRDDFIVEVHLLDHEEDIYGSEIEIYFVERLRDEQTFKNVEALKGQITKDVVRAKKILEKELFLETVINPRIVL</sequence>
<dbReference type="NCBIfam" id="NF004160">
    <property type="entry name" value="PRK05627.1-3"/>
    <property type="match status" value="1"/>
</dbReference>
<dbReference type="FunFam" id="2.40.30.30:FF:000003">
    <property type="entry name" value="Riboflavin biosynthesis protein"/>
    <property type="match status" value="1"/>
</dbReference>
<dbReference type="GO" id="GO:0008531">
    <property type="term" value="F:riboflavin kinase activity"/>
    <property type="evidence" value="ECO:0007669"/>
    <property type="project" value="UniProtKB-EC"/>
</dbReference>
<feature type="domain" description="Riboflavin kinase" evidence="16">
    <location>
        <begin position="182"/>
        <end position="306"/>
    </location>
</feature>
<comment type="pathway">
    <text evidence="2">Cofactor biosynthesis; FMN biosynthesis; FMN from riboflavin (ATP route): step 1/1.</text>
</comment>
<keyword evidence="9 17" id="KW-0808">Transferase</keyword>